<organism evidence="10 11">
    <name type="scientific">Marinibaculum pumilum</name>
    <dbReference type="NCBI Taxonomy" id="1766165"/>
    <lineage>
        <taxon>Bacteria</taxon>
        <taxon>Pseudomonadati</taxon>
        <taxon>Pseudomonadota</taxon>
        <taxon>Alphaproteobacteria</taxon>
        <taxon>Rhodospirillales</taxon>
        <taxon>Rhodospirillaceae</taxon>
        <taxon>Marinibaculum</taxon>
    </lineage>
</organism>
<feature type="transmembrane region" description="Helical" evidence="9">
    <location>
        <begin position="215"/>
        <end position="234"/>
    </location>
</feature>
<dbReference type="InterPro" id="IPR052157">
    <property type="entry name" value="BCAA_transport_permease"/>
</dbReference>
<evidence type="ECO:0000256" key="1">
    <source>
        <dbReference type="ARBA" id="ARBA00004651"/>
    </source>
</evidence>
<dbReference type="EMBL" id="JBHRTR010000023">
    <property type="protein sequence ID" value="MFC3227573.1"/>
    <property type="molecule type" value="Genomic_DNA"/>
</dbReference>
<accession>A0ABV7KYU0</accession>
<dbReference type="InterPro" id="IPR001851">
    <property type="entry name" value="ABC_transp_permease"/>
</dbReference>
<evidence type="ECO:0000256" key="2">
    <source>
        <dbReference type="ARBA" id="ARBA00022448"/>
    </source>
</evidence>
<feature type="transmembrane region" description="Helical" evidence="9">
    <location>
        <begin position="39"/>
        <end position="58"/>
    </location>
</feature>
<dbReference type="RefSeq" id="WP_379899839.1">
    <property type="nucleotide sequence ID" value="NZ_JBHRTR010000023.1"/>
</dbReference>
<evidence type="ECO:0000313" key="10">
    <source>
        <dbReference type="EMBL" id="MFC3227573.1"/>
    </source>
</evidence>
<proteinExistence type="inferred from homology"/>
<evidence type="ECO:0000313" key="11">
    <source>
        <dbReference type="Proteomes" id="UP001595528"/>
    </source>
</evidence>
<comment type="subcellular location">
    <subcellularLocation>
        <location evidence="1">Cell membrane</location>
        <topology evidence="1">Multi-pass membrane protein</topology>
    </subcellularLocation>
</comment>
<dbReference type="CDD" id="cd06582">
    <property type="entry name" value="TM_PBP1_LivH_like"/>
    <property type="match status" value="1"/>
</dbReference>
<dbReference type="Proteomes" id="UP001595528">
    <property type="component" value="Unassembled WGS sequence"/>
</dbReference>
<gene>
    <name evidence="10" type="ORF">ACFOGJ_10045</name>
</gene>
<keyword evidence="5" id="KW-0029">Amino-acid transport</keyword>
<evidence type="ECO:0000256" key="7">
    <source>
        <dbReference type="ARBA" id="ARBA00023136"/>
    </source>
</evidence>
<feature type="transmembrane region" description="Helical" evidence="9">
    <location>
        <begin position="279"/>
        <end position="296"/>
    </location>
</feature>
<dbReference type="PANTHER" id="PTHR11795:SF442">
    <property type="entry name" value="ABC TRANSPORTER ATP-BINDING PROTEIN"/>
    <property type="match status" value="1"/>
</dbReference>
<comment type="caution">
    <text evidence="10">The sequence shown here is derived from an EMBL/GenBank/DDBJ whole genome shotgun (WGS) entry which is preliminary data.</text>
</comment>
<dbReference type="Pfam" id="PF02653">
    <property type="entry name" value="BPD_transp_2"/>
    <property type="match status" value="1"/>
</dbReference>
<evidence type="ECO:0000256" key="8">
    <source>
        <dbReference type="ARBA" id="ARBA00037998"/>
    </source>
</evidence>
<evidence type="ECO:0000256" key="5">
    <source>
        <dbReference type="ARBA" id="ARBA00022970"/>
    </source>
</evidence>
<keyword evidence="11" id="KW-1185">Reference proteome</keyword>
<protein>
    <submittedName>
        <fullName evidence="10">Branched-chain amino acid ABC transporter permease</fullName>
    </submittedName>
</protein>
<feature type="transmembrane region" description="Helical" evidence="9">
    <location>
        <begin position="241"/>
        <end position="259"/>
    </location>
</feature>
<keyword evidence="7 9" id="KW-0472">Membrane</keyword>
<keyword evidence="6 9" id="KW-1133">Transmembrane helix</keyword>
<feature type="transmembrane region" description="Helical" evidence="9">
    <location>
        <begin position="182"/>
        <end position="209"/>
    </location>
</feature>
<keyword evidence="2" id="KW-0813">Transport</keyword>
<feature type="transmembrane region" description="Helical" evidence="9">
    <location>
        <begin position="142"/>
        <end position="161"/>
    </location>
</feature>
<evidence type="ECO:0000256" key="4">
    <source>
        <dbReference type="ARBA" id="ARBA00022692"/>
    </source>
</evidence>
<comment type="similarity">
    <text evidence="8">Belongs to the binding-protein-dependent transport system permease family. LivHM subfamily.</text>
</comment>
<keyword evidence="4 9" id="KW-0812">Transmembrane</keyword>
<keyword evidence="3" id="KW-1003">Cell membrane</keyword>
<reference evidence="11" key="1">
    <citation type="journal article" date="2019" name="Int. J. Syst. Evol. Microbiol.">
        <title>The Global Catalogue of Microorganisms (GCM) 10K type strain sequencing project: providing services to taxonomists for standard genome sequencing and annotation.</title>
        <authorList>
            <consortium name="The Broad Institute Genomics Platform"/>
            <consortium name="The Broad Institute Genome Sequencing Center for Infectious Disease"/>
            <person name="Wu L."/>
            <person name="Ma J."/>
        </authorList>
    </citation>
    <scope>NUCLEOTIDE SEQUENCE [LARGE SCALE GENOMIC DNA]</scope>
    <source>
        <strain evidence="11">KCTC 42964</strain>
    </source>
</reference>
<name>A0ABV7KYU0_9PROT</name>
<dbReference type="PANTHER" id="PTHR11795">
    <property type="entry name" value="BRANCHED-CHAIN AMINO ACID TRANSPORT SYSTEM PERMEASE PROTEIN LIVH"/>
    <property type="match status" value="1"/>
</dbReference>
<evidence type="ECO:0000256" key="6">
    <source>
        <dbReference type="ARBA" id="ARBA00022989"/>
    </source>
</evidence>
<feature type="transmembrane region" description="Helical" evidence="9">
    <location>
        <begin position="97"/>
        <end position="115"/>
    </location>
</feature>
<sequence>MDWTLVLIQFLNGLQLGLLLFLLASGLTLVFGIMDFVNLAHGALYMVGAYFCATLTFWTDSFILALVLAVPLTAIVGFLVEMIVARRLYPRSHLDHVLGTFGLILVFDTAVQMIWGPEGVAIPLPDWLNGQVTVGEVVLPSYRLMIIGGGLLVAALLYVLVNHTRLGMLIRAGASNRTMVSALGINIQLLFAAVFALGAALAGLAGMLITPITGASIGMGNEIIIVAFVVIIVGGIGSMKGAFIAAILVGLIDTLGRSYLDDLFKLGMETEAAETSAPAVSAMLIYILMAVILAFRPQGLFPPKVR</sequence>
<evidence type="ECO:0000256" key="3">
    <source>
        <dbReference type="ARBA" id="ARBA00022475"/>
    </source>
</evidence>
<evidence type="ECO:0000256" key="9">
    <source>
        <dbReference type="SAM" id="Phobius"/>
    </source>
</evidence>
<feature type="transmembrane region" description="Helical" evidence="9">
    <location>
        <begin position="6"/>
        <end position="32"/>
    </location>
</feature>
<feature type="transmembrane region" description="Helical" evidence="9">
    <location>
        <begin position="64"/>
        <end position="85"/>
    </location>
</feature>